<feature type="domain" description="Cytochrome c" evidence="8">
    <location>
        <begin position="22"/>
        <end position="138"/>
    </location>
</feature>
<accession>A0AA91BPL1</accession>
<sequence length="141" mass="14936">MKIILSAGAALAVFAGPVLAEGDAEKGAKNFNKCKACHVIVDDAGEEIVKGGKTGPNLYGVAGRTAGTYEGFNYSDSMVAAGEAGLVWEEADFTAYVADPSKFLKEYLDDTSARGKMTFKLRKEDEAANIWAYLNSVGPQT</sequence>
<proteinExistence type="predicted"/>
<keyword evidence="5 6" id="KW-0408">Iron</keyword>
<dbReference type="Gene3D" id="1.10.760.10">
    <property type="entry name" value="Cytochrome c-like domain"/>
    <property type="match status" value="1"/>
</dbReference>
<evidence type="ECO:0000256" key="5">
    <source>
        <dbReference type="ARBA" id="ARBA00023004"/>
    </source>
</evidence>
<evidence type="ECO:0000259" key="8">
    <source>
        <dbReference type="PROSITE" id="PS51007"/>
    </source>
</evidence>
<evidence type="ECO:0000313" key="10">
    <source>
        <dbReference type="Proteomes" id="UP000597886"/>
    </source>
</evidence>
<dbReference type="PROSITE" id="PS51007">
    <property type="entry name" value="CYTC"/>
    <property type="match status" value="1"/>
</dbReference>
<dbReference type="SUPFAM" id="SSF46626">
    <property type="entry name" value="Cytochrome c"/>
    <property type="match status" value="1"/>
</dbReference>
<keyword evidence="1" id="KW-0813">Transport</keyword>
<keyword evidence="7" id="KW-0732">Signal</keyword>
<dbReference type="GO" id="GO:0009055">
    <property type="term" value="F:electron transfer activity"/>
    <property type="evidence" value="ECO:0007669"/>
    <property type="project" value="InterPro"/>
</dbReference>
<evidence type="ECO:0000256" key="1">
    <source>
        <dbReference type="ARBA" id="ARBA00022448"/>
    </source>
</evidence>
<evidence type="ECO:0000256" key="3">
    <source>
        <dbReference type="ARBA" id="ARBA00022723"/>
    </source>
</evidence>
<name>A0AA91BPL1_9RHOB</name>
<dbReference type="GO" id="GO:0020037">
    <property type="term" value="F:heme binding"/>
    <property type="evidence" value="ECO:0007669"/>
    <property type="project" value="InterPro"/>
</dbReference>
<keyword evidence="4" id="KW-0249">Electron transport</keyword>
<evidence type="ECO:0000256" key="2">
    <source>
        <dbReference type="ARBA" id="ARBA00022617"/>
    </source>
</evidence>
<dbReference type="InterPro" id="IPR002327">
    <property type="entry name" value="Cyt_c_1A/1B"/>
</dbReference>
<dbReference type="PANTHER" id="PTHR11961">
    <property type="entry name" value="CYTOCHROME C"/>
    <property type="match status" value="1"/>
</dbReference>
<evidence type="ECO:0000256" key="7">
    <source>
        <dbReference type="SAM" id="SignalP"/>
    </source>
</evidence>
<evidence type="ECO:0000313" key="9">
    <source>
        <dbReference type="EMBL" id="NOE16647.1"/>
    </source>
</evidence>
<feature type="chain" id="PRO_5041694289" evidence="7">
    <location>
        <begin position="21"/>
        <end position="141"/>
    </location>
</feature>
<gene>
    <name evidence="9" type="ORF">GS634_00750</name>
</gene>
<dbReference type="InterPro" id="IPR009056">
    <property type="entry name" value="Cyt_c-like_dom"/>
</dbReference>
<feature type="signal peptide" evidence="7">
    <location>
        <begin position="1"/>
        <end position="20"/>
    </location>
</feature>
<dbReference type="GO" id="GO:0046872">
    <property type="term" value="F:metal ion binding"/>
    <property type="evidence" value="ECO:0007669"/>
    <property type="project" value="UniProtKB-KW"/>
</dbReference>
<keyword evidence="3 6" id="KW-0479">Metal-binding</keyword>
<dbReference type="InterPro" id="IPR036909">
    <property type="entry name" value="Cyt_c-like_dom_sf"/>
</dbReference>
<evidence type="ECO:0000256" key="6">
    <source>
        <dbReference type="PROSITE-ProRule" id="PRU00433"/>
    </source>
</evidence>
<comment type="caution">
    <text evidence="9">The sequence shown here is derived from an EMBL/GenBank/DDBJ whole genome shotgun (WGS) entry which is preliminary data.</text>
</comment>
<keyword evidence="2 6" id="KW-0349">Heme</keyword>
<reference evidence="9" key="1">
    <citation type="submission" date="2019-12" db="EMBL/GenBank/DDBJ databases">
        <title>Ruegeria JWLKs population differentiation of coral mucus and skeleton niches.</title>
        <authorList>
            <person name="Luo D."/>
        </authorList>
    </citation>
    <scope>NUCLEOTIDE SEQUENCE</scope>
    <source>
        <strain evidence="9">HKCCD6181</strain>
    </source>
</reference>
<dbReference type="EMBL" id="WVRA01000001">
    <property type="protein sequence ID" value="NOE16647.1"/>
    <property type="molecule type" value="Genomic_DNA"/>
</dbReference>
<organism evidence="9 10">
    <name type="scientific">Ruegeria atlantica</name>
    <dbReference type="NCBI Taxonomy" id="81569"/>
    <lineage>
        <taxon>Bacteria</taxon>
        <taxon>Pseudomonadati</taxon>
        <taxon>Pseudomonadota</taxon>
        <taxon>Alphaproteobacteria</taxon>
        <taxon>Rhodobacterales</taxon>
        <taxon>Roseobacteraceae</taxon>
        <taxon>Ruegeria</taxon>
    </lineage>
</organism>
<evidence type="ECO:0000256" key="4">
    <source>
        <dbReference type="ARBA" id="ARBA00022982"/>
    </source>
</evidence>
<dbReference type="Proteomes" id="UP000597886">
    <property type="component" value="Unassembled WGS sequence"/>
</dbReference>
<dbReference type="RefSeq" id="WP_171327859.1">
    <property type="nucleotide sequence ID" value="NZ_WVRA01000001.1"/>
</dbReference>
<protein>
    <submittedName>
        <fullName evidence="9">C-type cytochrome</fullName>
    </submittedName>
</protein>
<dbReference type="AlphaFoldDB" id="A0AA91BPL1"/>